<dbReference type="Gene3D" id="1.25.40.20">
    <property type="entry name" value="Ankyrin repeat-containing domain"/>
    <property type="match status" value="1"/>
</dbReference>
<evidence type="ECO:0000256" key="7">
    <source>
        <dbReference type="SAM" id="Phobius"/>
    </source>
</evidence>
<feature type="transmembrane region" description="Helical" evidence="7">
    <location>
        <begin position="405"/>
        <end position="428"/>
    </location>
</feature>
<proteinExistence type="predicted"/>
<feature type="domain" description="Ion transport" evidence="8">
    <location>
        <begin position="585"/>
        <end position="725"/>
    </location>
</feature>
<name>A0A0M0JA08_9EUKA</name>
<keyword evidence="4 7" id="KW-1133">Transmembrane helix</keyword>
<feature type="region of interest" description="Disordered" evidence="6">
    <location>
        <begin position="808"/>
        <end position="871"/>
    </location>
</feature>
<organism evidence="9 10">
    <name type="scientific">Chrysochromulina tobinii</name>
    <dbReference type="NCBI Taxonomy" id="1460289"/>
    <lineage>
        <taxon>Eukaryota</taxon>
        <taxon>Haptista</taxon>
        <taxon>Haptophyta</taxon>
        <taxon>Prymnesiophyceae</taxon>
        <taxon>Prymnesiales</taxon>
        <taxon>Chrysochromulinaceae</taxon>
        <taxon>Chrysochromulina</taxon>
    </lineage>
</organism>
<dbReference type="AlphaFoldDB" id="A0A0M0JA08"/>
<comment type="subcellular location">
    <subcellularLocation>
        <location evidence="1">Membrane</location>
        <topology evidence="1">Multi-pass membrane protein</topology>
    </subcellularLocation>
</comment>
<feature type="transmembrane region" description="Helical" evidence="7">
    <location>
        <begin position="688"/>
        <end position="715"/>
    </location>
</feature>
<dbReference type="GO" id="GO:0098703">
    <property type="term" value="P:calcium ion import across plasma membrane"/>
    <property type="evidence" value="ECO:0007669"/>
    <property type="project" value="TreeGrafter"/>
</dbReference>
<feature type="transmembrane region" description="Helical" evidence="7">
    <location>
        <begin position="517"/>
        <end position="537"/>
    </location>
</feature>
<dbReference type="InterPro" id="IPR036770">
    <property type="entry name" value="Ankyrin_rpt-contain_sf"/>
</dbReference>
<gene>
    <name evidence="9" type="ORF">Ctob_000213</name>
</gene>
<evidence type="ECO:0000259" key="8">
    <source>
        <dbReference type="Pfam" id="PF00520"/>
    </source>
</evidence>
<dbReference type="OrthoDB" id="7729168at2759"/>
<dbReference type="InterPro" id="IPR024862">
    <property type="entry name" value="TRPV"/>
</dbReference>
<dbReference type="PANTHER" id="PTHR10582">
    <property type="entry name" value="TRANSIENT RECEPTOR POTENTIAL ION CHANNEL PROTEIN"/>
    <property type="match status" value="1"/>
</dbReference>
<dbReference type="GO" id="GO:0005886">
    <property type="term" value="C:plasma membrane"/>
    <property type="evidence" value="ECO:0007669"/>
    <property type="project" value="TreeGrafter"/>
</dbReference>
<protein>
    <submittedName>
        <fullName evidence="9">Transient receptor potential cation channel subfamily v member 5</fullName>
    </submittedName>
</protein>
<comment type="caution">
    <text evidence="9">The sequence shown here is derived from an EMBL/GenBank/DDBJ whole genome shotgun (WGS) entry which is preliminary data.</text>
</comment>
<keyword evidence="5 7" id="KW-0472">Membrane</keyword>
<feature type="transmembrane region" description="Helical" evidence="7">
    <location>
        <begin position="565"/>
        <end position="585"/>
    </location>
</feature>
<evidence type="ECO:0000256" key="5">
    <source>
        <dbReference type="ARBA" id="ARBA00023136"/>
    </source>
</evidence>
<evidence type="ECO:0000313" key="9">
    <source>
        <dbReference type="EMBL" id="KOO23325.1"/>
    </source>
</evidence>
<reference evidence="10" key="1">
    <citation type="journal article" date="2015" name="PLoS Genet.">
        <title>Genome Sequence and Transcriptome Analyses of Chrysochromulina tobin: Metabolic Tools for Enhanced Algal Fitness in the Prominent Order Prymnesiales (Haptophyceae).</title>
        <authorList>
            <person name="Hovde B.T."/>
            <person name="Deodato C.R."/>
            <person name="Hunsperger H.M."/>
            <person name="Ryken S.A."/>
            <person name="Yost W."/>
            <person name="Jha R.K."/>
            <person name="Patterson J."/>
            <person name="Monnat R.J. Jr."/>
            <person name="Barlow S.B."/>
            <person name="Starkenburg S.R."/>
            <person name="Cattolico R.A."/>
        </authorList>
    </citation>
    <scope>NUCLEOTIDE SEQUENCE</scope>
    <source>
        <strain evidence="10">CCMP291</strain>
    </source>
</reference>
<accession>A0A0M0JA08</accession>
<evidence type="ECO:0000256" key="1">
    <source>
        <dbReference type="ARBA" id="ARBA00004141"/>
    </source>
</evidence>
<dbReference type="Proteomes" id="UP000037460">
    <property type="component" value="Unassembled WGS sequence"/>
</dbReference>
<evidence type="ECO:0000256" key="4">
    <source>
        <dbReference type="ARBA" id="ARBA00022989"/>
    </source>
</evidence>
<feature type="transmembrane region" description="Helical" evidence="7">
    <location>
        <begin position="606"/>
        <end position="626"/>
    </location>
</feature>
<dbReference type="Pfam" id="PF00520">
    <property type="entry name" value="Ion_trans"/>
    <property type="match status" value="1"/>
</dbReference>
<feature type="compositionally biased region" description="Basic and acidic residues" evidence="6">
    <location>
        <begin position="851"/>
        <end position="864"/>
    </location>
</feature>
<keyword evidence="10" id="KW-1185">Reference proteome</keyword>
<keyword evidence="2 7" id="KW-0812">Transmembrane</keyword>
<keyword evidence="3" id="KW-0677">Repeat</keyword>
<dbReference type="EMBL" id="JWZX01003203">
    <property type="protein sequence ID" value="KOO23325.1"/>
    <property type="molecule type" value="Genomic_DNA"/>
</dbReference>
<evidence type="ECO:0000256" key="3">
    <source>
        <dbReference type="ARBA" id="ARBA00022737"/>
    </source>
</evidence>
<keyword evidence="9" id="KW-0675">Receptor</keyword>
<evidence type="ECO:0000256" key="2">
    <source>
        <dbReference type="ARBA" id="ARBA00022692"/>
    </source>
</evidence>
<evidence type="ECO:0000313" key="10">
    <source>
        <dbReference type="Proteomes" id="UP000037460"/>
    </source>
</evidence>
<dbReference type="InterPro" id="IPR005821">
    <property type="entry name" value="Ion_trans_dom"/>
</dbReference>
<dbReference type="GO" id="GO:0005262">
    <property type="term" value="F:calcium channel activity"/>
    <property type="evidence" value="ECO:0007669"/>
    <property type="project" value="TreeGrafter"/>
</dbReference>
<evidence type="ECO:0000256" key="6">
    <source>
        <dbReference type="SAM" id="MobiDB-lite"/>
    </source>
</evidence>
<sequence length="871" mass="97157">MAHTVLVPFRAPDGQLSCEIEVEVTLSGRTDAQHSVTWAKPIRLPFPINGKPATLQPGYCNLYRYPRVYFDHLRKDKAVVPSVSSLYVLEKLLLALLLEEDDSMPDRRCFARRLDGAGARPHHGLLVSNVPASLELVLKAFEARPGLIPLRHIGQPFEGENALHILAVNKREDELCRVIVIAMSELHPEALRETFRAVTSGVFFTSDPMDFYGSNPFSYFVSFSLQRALTTLLLASQREPGMAGLVDLNDPKNACPLTGFLPLHVAVANSLTGMFNFLIDLPGLPITFDKVCASPFALSQQGHRHQWAALTPLGLGVKLGDKRIVQYILRKQSTCEWVWGPVSSWYIDMRGIDSIGTQWREPRSILELLGKLDALPETQEMLLDSFVDGIFHKLLTQKFQRYGRAIFIIMRVLDLAYLLCLCATTMLIKNYPQAMLYFADDDDAGGADGDVGTRLVAHYLPYATLACIVPMLEEDVRSAVGWWLTERVAAKQADESFRARSWSDILLLLRWCSSNQMLMRVIGWLCAILVVLQLHSFRAASKREPNEPWWDAATHDQPAEQLTSLLVPLAIGLLLHTSAFFQALLSPLERLGVLYTVCFKMLGKDVSNWLVLFAIFILNYGVVMYVCYPPNFSDSMLATADPVPNFEKFWPAFWSLIEAGLIGERIALDIAAWNGFDTSSAKAVWKNLAFLAFLLSVIMYYIMALVLLLNLLIAMMGETYANTMRNATLEWRVAYARQVLRLELQIYTLQRWGWLNLNCGERQIDSQSGTMKWVFKYQIIESNAEGGGKRGKNRTSMFDSSIEVDAELHENDDDGPGGGDAQTIAIVSPRGPTEGPTPAGSTSSGVDIVDDVSRRGAAEADHISEAIIGNP</sequence>
<dbReference type="PANTHER" id="PTHR10582:SF2">
    <property type="entry name" value="INACTIVE"/>
    <property type="match status" value="1"/>
</dbReference>